<feature type="compositionally biased region" description="Polar residues" evidence="2">
    <location>
        <begin position="1"/>
        <end position="10"/>
    </location>
</feature>
<dbReference type="SUPFAM" id="SSF57667">
    <property type="entry name" value="beta-beta-alpha zinc fingers"/>
    <property type="match status" value="1"/>
</dbReference>
<keyword evidence="1" id="KW-0479">Metal-binding</keyword>
<keyword evidence="1" id="KW-0863">Zinc-finger</keyword>
<keyword evidence="1" id="KW-0862">Zinc</keyword>
<dbReference type="PROSITE" id="PS50157">
    <property type="entry name" value="ZINC_FINGER_C2H2_2"/>
    <property type="match status" value="1"/>
</dbReference>
<sequence length="241" mass="26601">MYYDFSSSLPSEGVGAELPSFQPPLQAAPGAFEKDLDDNFNPDDQSPTLDDLLHIFSDTPPSPDFGSQLNAVDPKRIMFSDPSSFLDSSGPQPSSALFPNGCITVAEAQYDDGPDRPPVGISPYTLATAFPGPPLPRQMDPPICATSIKQSRTGPIRTKHICPHCGLILTSGRESNLKAHIETHNLNREKPFVCPENYCGHPFVRSNDFIRHMQSRHGYQKEAAFDARRRLVKARRSGEMF</sequence>
<dbReference type="SMART" id="SM00355">
    <property type="entry name" value="ZnF_C2H2"/>
    <property type="match status" value="2"/>
</dbReference>
<dbReference type="Gene3D" id="3.30.160.60">
    <property type="entry name" value="Classic Zinc Finger"/>
    <property type="match status" value="1"/>
</dbReference>
<dbReference type="GO" id="GO:0008270">
    <property type="term" value="F:zinc ion binding"/>
    <property type="evidence" value="ECO:0007669"/>
    <property type="project" value="UniProtKB-KW"/>
</dbReference>
<dbReference type="InterPro" id="IPR013087">
    <property type="entry name" value="Znf_C2H2_type"/>
</dbReference>
<dbReference type="EMBL" id="JAKELL010000205">
    <property type="protein sequence ID" value="KAH8978778.1"/>
    <property type="molecule type" value="Genomic_DNA"/>
</dbReference>
<dbReference type="InterPro" id="IPR036236">
    <property type="entry name" value="Znf_C2H2_sf"/>
</dbReference>
<evidence type="ECO:0000256" key="2">
    <source>
        <dbReference type="SAM" id="MobiDB-lite"/>
    </source>
</evidence>
<name>A0AAD4L3X9_9AGAM</name>
<organism evidence="4 5">
    <name type="scientific">Lactarius akahatsu</name>
    <dbReference type="NCBI Taxonomy" id="416441"/>
    <lineage>
        <taxon>Eukaryota</taxon>
        <taxon>Fungi</taxon>
        <taxon>Dikarya</taxon>
        <taxon>Basidiomycota</taxon>
        <taxon>Agaricomycotina</taxon>
        <taxon>Agaricomycetes</taxon>
        <taxon>Russulales</taxon>
        <taxon>Russulaceae</taxon>
        <taxon>Lactarius</taxon>
    </lineage>
</organism>
<comment type="caution">
    <text evidence="4">The sequence shown here is derived from an EMBL/GenBank/DDBJ whole genome shotgun (WGS) entry which is preliminary data.</text>
</comment>
<evidence type="ECO:0000259" key="3">
    <source>
        <dbReference type="PROSITE" id="PS50157"/>
    </source>
</evidence>
<gene>
    <name evidence="4" type="ORF">EDB92DRAFT_2107861</name>
</gene>
<evidence type="ECO:0000313" key="5">
    <source>
        <dbReference type="Proteomes" id="UP001201163"/>
    </source>
</evidence>
<keyword evidence="5" id="KW-1185">Reference proteome</keyword>
<accession>A0AAD4L3X9</accession>
<protein>
    <recommendedName>
        <fullName evidence="3">C2H2-type domain-containing protein</fullName>
    </recommendedName>
</protein>
<evidence type="ECO:0000313" key="4">
    <source>
        <dbReference type="EMBL" id="KAH8978778.1"/>
    </source>
</evidence>
<evidence type="ECO:0000256" key="1">
    <source>
        <dbReference type="PROSITE-ProRule" id="PRU00042"/>
    </source>
</evidence>
<reference evidence="4" key="1">
    <citation type="submission" date="2022-01" db="EMBL/GenBank/DDBJ databases">
        <title>Comparative genomics reveals a dynamic genome evolution in the ectomycorrhizal milk-cap (Lactarius) mushrooms.</title>
        <authorList>
            <consortium name="DOE Joint Genome Institute"/>
            <person name="Lebreton A."/>
            <person name="Tang N."/>
            <person name="Kuo A."/>
            <person name="LaButti K."/>
            <person name="Drula E."/>
            <person name="Barry K."/>
            <person name="Clum A."/>
            <person name="Lipzen A."/>
            <person name="Mousain D."/>
            <person name="Ng V."/>
            <person name="Wang R."/>
            <person name="Wang X."/>
            <person name="Dai Y."/>
            <person name="Henrissat B."/>
            <person name="Grigoriev I.V."/>
            <person name="Guerin-Laguette A."/>
            <person name="Yu F."/>
            <person name="Martin F.M."/>
        </authorList>
    </citation>
    <scope>NUCLEOTIDE SEQUENCE</scope>
    <source>
        <strain evidence="4">QP</strain>
    </source>
</reference>
<dbReference type="Proteomes" id="UP001201163">
    <property type="component" value="Unassembled WGS sequence"/>
</dbReference>
<feature type="domain" description="C2H2-type" evidence="3">
    <location>
        <begin position="192"/>
        <end position="222"/>
    </location>
</feature>
<dbReference type="Pfam" id="PF00096">
    <property type="entry name" value="zf-C2H2"/>
    <property type="match status" value="1"/>
</dbReference>
<dbReference type="AlphaFoldDB" id="A0AAD4L3X9"/>
<proteinExistence type="predicted"/>
<dbReference type="PROSITE" id="PS00028">
    <property type="entry name" value="ZINC_FINGER_C2H2_1"/>
    <property type="match status" value="1"/>
</dbReference>
<feature type="region of interest" description="Disordered" evidence="2">
    <location>
        <begin position="1"/>
        <end position="50"/>
    </location>
</feature>